<dbReference type="OrthoDB" id="42990at2759"/>
<evidence type="ECO:0000313" key="4">
    <source>
        <dbReference type="EMBL" id="VEU33530.1"/>
    </source>
</evidence>
<dbReference type="AlphaFoldDB" id="A0A448YUS9"/>
<gene>
    <name evidence="4" type="ORF">PSNMU_V1.4_AUG-EV-PASAV3_0000750</name>
</gene>
<protein>
    <recommendedName>
        <fullName evidence="3">VASt domain-containing protein</fullName>
    </recommendedName>
</protein>
<reference evidence="4 5" key="1">
    <citation type="submission" date="2019-01" db="EMBL/GenBank/DDBJ databases">
        <authorList>
            <person name="Ferrante I. M."/>
        </authorList>
    </citation>
    <scope>NUCLEOTIDE SEQUENCE [LARGE SCALE GENOMIC DNA]</scope>
    <source>
        <strain evidence="4 5">B856</strain>
    </source>
</reference>
<evidence type="ECO:0000313" key="5">
    <source>
        <dbReference type="Proteomes" id="UP000291116"/>
    </source>
</evidence>
<sequence length="907" mass="103187">MPSSQHNNGSQQFDNLKKVYHFDDNDRSEAIRAVQHVASLAMRDARNESARSVIIDFGMMEPSFHGQRTHRLSSDLYSEQSYSSYVSRERPIFHGSIGSRYGDNESESVRSDDLMVEDRLSAFAEIKKRNKKKAGEATAYVRKSLAQLGNPVKNNPREAWMCGVTGKRFSSYEAASEHEDYHIREIVAELGWAQNGLEHDNSFGRADRDSEVFQTARENFASFEGSQREHLQLDEDFKTYEQASKASVANSGASPAPARPDFLAVSSRNLNHQFALSSSEIGPPPIGHRGILSNKNNPYQSDDFVVLADEALTDVCKKAEKLVLSQLEQEAEFELESYSKDKYYYDMLEQREIERQRDGAYSRFRTEGKNLAEKIQNKFVDAYAIMKKGKSKKATSAVDHYKRKIESDSDVKQKIENTKQTLYVNVIVKNSIQVVSHELDRLARQRWEEHKQKEGKLNDIRNDESRAQFEKFKARAQGQLVQLAGLALASDFTPRRIAVQLSNDLYRLLTPRLKRRGVFIESEIEYRVGPYFVLAVNVLGVDWSRLVEKTYVDVNERRAKWIRKAELDNANGVTRRYGPLASLIRLSHMTSMEVLAGFVATLYYTHWIVYTPICWFLYRFCIGETFRKYFLSSVTDEIFYIVEQKGMEMNIQIQDAESQTVCMLSALQEIRTDSRALKKKQEKAGSGEGEAELLGPLLGPAIKDDNRAAPGIPDGFEVPPNLEYVSLELNLQVGFQRLRWALLNSESSFMKDAVMKTELNYDNIVSGEWNKFNDEIGLSKLPDSVKHEDFIGAERKTSYLMPKSAFVAANTAHETAYIECYNDYCFSLKLRALTPDVPYGSTFEAWTKYVVINTGNKSCKLICSLEAVFPNGPPMVSRQIKSGMRDGVGEVFVKTGEAFQRYANAYP</sequence>
<dbReference type="InterPro" id="IPR031968">
    <property type="entry name" value="VASt"/>
</dbReference>
<dbReference type="PROSITE" id="PS51778">
    <property type="entry name" value="VAST"/>
    <property type="match status" value="1"/>
</dbReference>
<keyword evidence="2" id="KW-0472">Membrane</keyword>
<accession>A0A448YUS9</accession>
<comment type="subcellular location">
    <subcellularLocation>
        <location evidence="1">Membrane</location>
    </subcellularLocation>
</comment>
<name>A0A448YUS9_9STRA</name>
<proteinExistence type="predicted"/>
<dbReference type="Proteomes" id="UP000291116">
    <property type="component" value="Unassembled WGS sequence"/>
</dbReference>
<evidence type="ECO:0000259" key="3">
    <source>
        <dbReference type="PROSITE" id="PS51778"/>
    </source>
</evidence>
<dbReference type="EMBL" id="CAACVS010000002">
    <property type="protein sequence ID" value="VEU33530.1"/>
    <property type="molecule type" value="Genomic_DNA"/>
</dbReference>
<dbReference type="GO" id="GO:0016020">
    <property type="term" value="C:membrane"/>
    <property type="evidence" value="ECO:0007669"/>
    <property type="project" value="UniProtKB-SubCell"/>
</dbReference>
<evidence type="ECO:0000256" key="1">
    <source>
        <dbReference type="ARBA" id="ARBA00004370"/>
    </source>
</evidence>
<feature type="domain" description="VASt" evidence="3">
    <location>
        <begin position="722"/>
        <end position="903"/>
    </location>
</feature>
<keyword evidence="5" id="KW-1185">Reference proteome</keyword>
<organism evidence="4 5">
    <name type="scientific">Pseudo-nitzschia multistriata</name>
    <dbReference type="NCBI Taxonomy" id="183589"/>
    <lineage>
        <taxon>Eukaryota</taxon>
        <taxon>Sar</taxon>
        <taxon>Stramenopiles</taxon>
        <taxon>Ochrophyta</taxon>
        <taxon>Bacillariophyta</taxon>
        <taxon>Bacillariophyceae</taxon>
        <taxon>Bacillariophycidae</taxon>
        <taxon>Bacillariales</taxon>
        <taxon>Bacillariaceae</taxon>
        <taxon>Pseudo-nitzschia</taxon>
    </lineage>
</organism>
<dbReference type="Pfam" id="PF16016">
    <property type="entry name" value="VASt"/>
    <property type="match status" value="1"/>
</dbReference>
<evidence type="ECO:0000256" key="2">
    <source>
        <dbReference type="ARBA" id="ARBA00023136"/>
    </source>
</evidence>